<evidence type="ECO:0000313" key="2">
    <source>
        <dbReference type="EMBL" id="SUI86094.1"/>
    </source>
</evidence>
<accession>A0A380ATZ7</accession>
<evidence type="ECO:0000259" key="1">
    <source>
        <dbReference type="Pfam" id="PF26567"/>
    </source>
</evidence>
<dbReference type="AlphaFoldDB" id="A0A380ATZ7"/>
<feature type="domain" description="BstA-like C-terminal" evidence="1">
    <location>
        <begin position="159"/>
        <end position="280"/>
    </location>
</feature>
<dbReference type="Pfam" id="PF26567">
    <property type="entry name" value="BstA_C"/>
    <property type="match status" value="1"/>
</dbReference>
<dbReference type="Proteomes" id="UP000255529">
    <property type="component" value="Unassembled WGS sequence"/>
</dbReference>
<dbReference type="InterPro" id="IPR058744">
    <property type="entry name" value="BstA-like_C"/>
</dbReference>
<gene>
    <name evidence="2" type="ORF">NCTC11544_04897</name>
</gene>
<proteinExistence type="predicted"/>
<protein>
    <recommendedName>
        <fullName evidence="1">BstA-like C-terminal domain-containing protein</fullName>
    </recommendedName>
</protein>
<evidence type="ECO:0000313" key="3">
    <source>
        <dbReference type="Proteomes" id="UP000255529"/>
    </source>
</evidence>
<reference evidence="2 3" key="1">
    <citation type="submission" date="2018-06" db="EMBL/GenBank/DDBJ databases">
        <authorList>
            <consortium name="Pathogen Informatics"/>
            <person name="Doyle S."/>
        </authorList>
    </citation>
    <scope>NUCLEOTIDE SEQUENCE [LARGE SCALE GENOMIC DNA]</scope>
    <source>
        <strain evidence="2 3">NCTC11544</strain>
    </source>
</reference>
<name>A0A380ATZ7_9GAMM</name>
<sequence>MNNQDKHLPGQQLEMEVFPVKEVEVEGVQMGVLNNGNPYLTMRGLSRLCGVDSAAMTRLTSDWIEERQRPRGKKIDAILQGKGLRLTQLYWTVVSRGVEVRAFPTSVCMAILEYYAFDAEQTDKTTALTNYRKLGDSALRRLVFLSVGIDPENPQRGAWQAFQDRLQLNSQIPLGFFSVFSEMADLSLKMINTGFEFGPASVPDISVGTFWGKHWLAFGLDEKYGPRTKHPHVYPEWFPQHRAGPVDAWVYPDDALGEFRRWIQKSYLPTKFPAYLENKSRSGAIGAVDASKLLTQLKKPELPKN</sequence>
<organism evidence="2 3">
    <name type="scientific">Serratia quinivorans</name>
    <dbReference type="NCBI Taxonomy" id="137545"/>
    <lineage>
        <taxon>Bacteria</taxon>
        <taxon>Pseudomonadati</taxon>
        <taxon>Pseudomonadota</taxon>
        <taxon>Gammaproteobacteria</taxon>
        <taxon>Enterobacterales</taxon>
        <taxon>Yersiniaceae</taxon>
        <taxon>Serratia</taxon>
    </lineage>
</organism>
<dbReference type="EMBL" id="UGYN01000002">
    <property type="protein sequence ID" value="SUI86094.1"/>
    <property type="molecule type" value="Genomic_DNA"/>
</dbReference>